<dbReference type="Pfam" id="PF01168">
    <property type="entry name" value="Ala_racemase_N"/>
    <property type="match status" value="1"/>
</dbReference>
<reference evidence="7" key="1">
    <citation type="submission" date="2025-08" db="UniProtKB">
        <authorList>
            <consortium name="RefSeq"/>
        </authorList>
    </citation>
    <scope>IDENTIFICATION</scope>
</reference>
<protein>
    <recommendedName>
        <fullName evidence="2">Pyridoxal phosphate homeostasis protein</fullName>
        <shortName evidence="2">PLP homeostasis protein</shortName>
    </recommendedName>
</protein>
<comment type="cofactor">
    <cofactor evidence="3">
        <name>pyridoxal 5'-phosphate</name>
        <dbReference type="ChEBI" id="CHEBI:597326"/>
    </cofactor>
</comment>
<evidence type="ECO:0000313" key="7">
    <source>
        <dbReference type="RefSeq" id="XP_029645209.1"/>
    </source>
</evidence>
<feature type="modified residue" description="N6-(pyridoxal phosphate)lysine" evidence="2 3">
    <location>
        <position position="47"/>
    </location>
</feature>
<dbReference type="CDD" id="cd06822">
    <property type="entry name" value="PLPDE_III_YBL036c_euk"/>
    <property type="match status" value="1"/>
</dbReference>
<gene>
    <name evidence="7" type="primary">LOC115219215</name>
</gene>
<sequence>MRSAALRMAELEVGQALKTVYQRMEQGFLRRPPNSSKIPPRLVAVSKTKPVEMIISAYNNGQLHFGENYIQEIEAKGNHPDIVAQCKNIKWHFIGNLQRNKINKLLNTPNLFMVESVNSIKLANSLNQSCSKYQSLVPLHVMVQINTSAEENKSGCHPDEVKEIVEFVINQCPNLKFCGLMTIGSFNHDLSKGPNPDFQKLISCKDEVCEHFQMSPEEVELSMGMSNDFEHAIEAGSSNVRVGSLIFGARSYPAKGQGDNHLTNSDEKPK</sequence>
<feature type="domain" description="Alanine racemase N-terminal" evidence="5">
    <location>
        <begin position="40"/>
        <end position="250"/>
    </location>
</feature>
<dbReference type="RefSeq" id="XP_029645209.1">
    <property type="nucleotide sequence ID" value="XM_029789349.2"/>
</dbReference>
<dbReference type="SUPFAM" id="SSF51419">
    <property type="entry name" value="PLP-binding barrel"/>
    <property type="match status" value="1"/>
</dbReference>
<evidence type="ECO:0000259" key="5">
    <source>
        <dbReference type="Pfam" id="PF01168"/>
    </source>
</evidence>
<comment type="function">
    <text evidence="2">Pyridoxal 5'-phosphate (PLP)-binding protein, which may be involved in intracellular homeostatic regulation of pyridoxal 5'-phosphate (PLP), the active form of vitamin B6.</text>
</comment>
<keyword evidence="6" id="KW-1185">Reference proteome</keyword>
<name>A0A6P7T3A2_9MOLL</name>
<dbReference type="PANTHER" id="PTHR10146">
    <property type="entry name" value="PROLINE SYNTHETASE CO-TRANSCRIBED BACTERIAL HOMOLOG PROTEIN"/>
    <property type="match status" value="1"/>
</dbReference>
<evidence type="ECO:0000313" key="6">
    <source>
        <dbReference type="Proteomes" id="UP000515154"/>
    </source>
</evidence>
<dbReference type="FunFam" id="3.20.20.10:FF:000007">
    <property type="entry name" value="Pyridoxal phosphate homeostasis protein"/>
    <property type="match status" value="1"/>
</dbReference>
<dbReference type="Proteomes" id="UP000515154">
    <property type="component" value="Linkage group LG14"/>
</dbReference>
<keyword evidence="1 2" id="KW-0663">Pyridoxal phosphate</keyword>
<comment type="similarity">
    <text evidence="2 4">Belongs to the pyridoxal phosphate-binding protein YggS/PROSC family.</text>
</comment>
<dbReference type="PANTHER" id="PTHR10146:SF14">
    <property type="entry name" value="PYRIDOXAL PHOSPHATE HOMEOSTASIS PROTEIN"/>
    <property type="match status" value="1"/>
</dbReference>
<evidence type="ECO:0000256" key="2">
    <source>
        <dbReference type="HAMAP-Rule" id="MF_03225"/>
    </source>
</evidence>
<dbReference type="HAMAP" id="MF_02087">
    <property type="entry name" value="PLP_homeostasis"/>
    <property type="match status" value="1"/>
</dbReference>
<dbReference type="PROSITE" id="PS01211">
    <property type="entry name" value="UPF0001"/>
    <property type="match status" value="1"/>
</dbReference>
<dbReference type="InterPro" id="IPR001608">
    <property type="entry name" value="Ala_racemase_N"/>
</dbReference>
<dbReference type="InterPro" id="IPR029066">
    <property type="entry name" value="PLP-binding_barrel"/>
</dbReference>
<dbReference type="NCBIfam" id="TIGR00044">
    <property type="entry name" value="YggS family pyridoxal phosphate-dependent enzyme"/>
    <property type="match status" value="1"/>
</dbReference>
<evidence type="ECO:0000256" key="3">
    <source>
        <dbReference type="PIRSR" id="PIRSR004848-1"/>
    </source>
</evidence>
<dbReference type="PIRSF" id="PIRSF004848">
    <property type="entry name" value="YBL036c_PLPDEIII"/>
    <property type="match status" value="1"/>
</dbReference>
<organism evidence="6 7">
    <name type="scientific">Octopus sinensis</name>
    <name type="common">East Asian common octopus</name>
    <dbReference type="NCBI Taxonomy" id="2607531"/>
    <lineage>
        <taxon>Eukaryota</taxon>
        <taxon>Metazoa</taxon>
        <taxon>Spiralia</taxon>
        <taxon>Lophotrochozoa</taxon>
        <taxon>Mollusca</taxon>
        <taxon>Cephalopoda</taxon>
        <taxon>Coleoidea</taxon>
        <taxon>Octopodiformes</taxon>
        <taxon>Octopoda</taxon>
        <taxon>Incirrata</taxon>
        <taxon>Octopodidae</taxon>
        <taxon>Octopus</taxon>
    </lineage>
</organism>
<dbReference type="GO" id="GO:0030170">
    <property type="term" value="F:pyridoxal phosphate binding"/>
    <property type="evidence" value="ECO:0007669"/>
    <property type="project" value="UniProtKB-UniRule"/>
</dbReference>
<dbReference type="KEGG" id="osn:115219215"/>
<evidence type="ECO:0000256" key="1">
    <source>
        <dbReference type="ARBA" id="ARBA00022898"/>
    </source>
</evidence>
<dbReference type="InterPro" id="IPR011078">
    <property type="entry name" value="PyrdxlP_homeostasis"/>
</dbReference>
<proteinExistence type="inferred from homology"/>
<evidence type="ECO:0000256" key="4">
    <source>
        <dbReference type="RuleBase" id="RU004514"/>
    </source>
</evidence>
<dbReference type="Gene3D" id="3.20.20.10">
    <property type="entry name" value="Alanine racemase"/>
    <property type="match status" value="1"/>
</dbReference>
<dbReference type="AlphaFoldDB" id="A0A6P7T3A2"/>
<accession>A0A6P7T3A2</accession>